<evidence type="ECO:0000313" key="2">
    <source>
        <dbReference type="EMBL" id="CAK0883018.1"/>
    </source>
</evidence>
<feature type="compositionally biased region" description="Low complexity" evidence="1">
    <location>
        <begin position="42"/>
        <end position="52"/>
    </location>
</feature>
<feature type="region of interest" description="Disordered" evidence="1">
    <location>
        <begin position="1"/>
        <end position="85"/>
    </location>
</feature>
<reference evidence="2" key="1">
    <citation type="submission" date="2023-10" db="EMBL/GenBank/DDBJ databases">
        <authorList>
            <person name="Chen Y."/>
            <person name="Shah S."/>
            <person name="Dougan E. K."/>
            <person name="Thang M."/>
            <person name="Chan C."/>
        </authorList>
    </citation>
    <scope>NUCLEOTIDE SEQUENCE [LARGE SCALE GENOMIC DNA]</scope>
</reference>
<sequence>MLTKTRQVETGKAAAAAAEPSEPAAPGAPQKAAPKKVRRKPAAAQVAVAEPAGCDVPSGSSDASTVAPASEAGAEAGTPNRALFDFLAENDSPPLQVPSSQPSGAELLYRLSVAVKQ</sequence>
<dbReference type="EMBL" id="CAUYUJ010018363">
    <property type="protein sequence ID" value="CAK0883018.1"/>
    <property type="molecule type" value="Genomic_DNA"/>
</dbReference>
<comment type="caution">
    <text evidence="2">The sequence shown here is derived from an EMBL/GenBank/DDBJ whole genome shotgun (WGS) entry which is preliminary data.</text>
</comment>
<dbReference type="Proteomes" id="UP001189429">
    <property type="component" value="Unassembled WGS sequence"/>
</dbReference>
<feature type="compositionally biased region" description="Low complexity" evidence="1">
    <location>
        <begin position="13"/>
        <end position="32"/>
    </location>
</feature>
<accession>A0ABN9WCE8</accession>
<protein>
    <submittedName>
        <fullName evidence="2">Uncharacterized protein</fullName>
    </submittedName>
</protein>
<proteinExistence type="predicted"/>
<organism evidence="2 3">
    <name type="scientific">Prorocentrum cordatum</name>
    <dbReference type="NCBI Taxonomy" id="2364126"/>
    <lineage>
        <taxon>Eukaryota</taxon>
        <taxon>Sar</taxon>
        <taxon>Alveolata</taxon>
        <taxon>Dinophyceae</taxon>
        <taxon>Prorocentrales</taxon>
        <taxon>Prorocentraceae</taxon>
        <taxon>Prorocentrum</taxon>
    </lineage>
</organism>
<evidence type="ECO:0000313" key="3">
    <source>
        <dbReference type="Proteomes" id="UP001189429"/>
    </source>
</evidence>
<evidence type="ECO:0000256" key="1">
    <source>
        <dbReference type="SAM" id="MobiDB-lite"/>
    </source>
</evidence>
<name>A0ABN9WCE8_9DINO</name>
<gene>
    <name evidence="2" type="ORF">PCOR1329_LOCUS65338</name>
</gene>
<keyword evidence="3" id="KW-1185">Reference proteome</keyword>